<proteinExistence type="predicted"/>
<keyword evidence="4" id="KW-0489">Methyltransferase</keyword>
<keyword evidence="4" id="KW-0808">Transferase</keyword>
<dbReference type="Pfam" id="PF23526">
    <property type="entry name" value="AprA_N"/>
    <property type="match status" value="1"/>
</dbReference>
<feature type="domain" description="AprA-like N-terminal" evidence="2">
    <location>
        <begin position="6"/>
        <end position="72"/>
    </location>
</feature>
<evidence type="ECO:0000313" key="5">
    <source>
        <dbReference type="Proteomes" id="UP000553459"/>
    </source>
</evidence>
<dbReference type="Pfam" id="PF23589">
    <property type="entry name" value="WHD_AprA"/>
    <property type="match status" value="1"/>
</dbReference>
<gene>
    <name evidence="4" type="ORF">GNY06_08885</name>
</gene>
<dbReference type="RefSeq" id="WP_166519766.1">
    <property type="nucleotide sequence ID" value="NZ_JAAABJ010000543.1"/>
</dbReference>
<feature type="domain" description="AprA-like MT2-like" evidence="1">
    <location>
        <begin position="265"/>
        <end position="529"/>
    </location>
</feature>
<dbReference type="InterPro" id="IPR056394">
    <property type="entry name" value="AprA-like_N"/>
</dbReference>
<dbReference type="EMBL" id="JAAABJ010000543">
    <property type="protein sequence ID" value="NAW51487.1"/>
    <property type="molecule type" value="Genomic_DNA"/>
</dbReference>
<dbReference type="InterPro" id="IPR056393">
    <property type="entry name" value="AprA-like_MT2"/>
</dbReference>
<dbReference type="Proteomes" id="UP000553459">
    <property type="component" value="Unassembled WGS sequence"/>
</dbReference>
<dbReference type="GO" id="GO:0008168">
    <property type="term" value="F:methyltransferase activity"/>
    <property type="evidence" value="ECO:0007669"/>
    <property type="project" value="UniProtKB-KW"/>
</dbReference>
<keyword evidence="5" id="KW-1185">Reference proteome</keyword>
<reference evidence="4 5" key="1">
    <citation type="submission" date="2019-11" db="EMBL/GenBank/DDBJ databases">
        <title>Characterization of Elizabethkingia argenteiflava sp. nov., isolated from inner surface of Soybean Pods.</title>
        <authorList>
            <person name="Mo S."/>
        </authorList>
    </citation>
    <scope>NUCLEOTIDE SEQUENCE [LARGE SCALE GENOMIC DNA]</scope>
    <source>
        <strain evidence="4 5">YB22</strain>
    </source>
</reference>
<dbReference type="Pfam" id="PF23525">
    <property type="entry name" value="Methyltransf_36"/>
    <property type="match status" value="1"/>
</dbReference>
<protein>
    <submittedName>
        <fullName evidence="4">Class I SAM-dependent methyltransferase</fullName>
    </submittedName>
</protein>
<dbReference type="GO" id="GO:0032259">
    <property type="term" value="P:methylation"/>
    <property type="evidence" value="ECO:0007669"/>
    <property type="project" value="UniProtKB-KW"/>
</dbReference>
<comment type="caution">
    <text evidence="4">The sequence shown here is derived from an EMBL/GenBank/DDBJ whole genome shotgun (WGS) entry which is preliminary data.</text>
</comment>
<name>A0A845PYF2_9FLAO</name>
<evidence type="ECO:0000259" key="1">
    <source>
        <dbReference type="Pfam" id="PF23525"/>
    </source>
</evidence>
<dbReference type="InterPro" id="IPR029063">
    <property type="entry name" value="SAM-dependent_MTases_sf"/>
</dbReference>
<evidence type="ECO:0000313" key="4">
    <source>
        <dbReference type="EMBL" id="NAW51487.1"/>
    </source>
</evidence>
<evidence type="ECO:0000259" key="2">
    <source>
        <dbReference type="Pfam" id="PF23526"/>
    </source>
</evidence>
<feature type="domain" description="AprA winged helix" evidence="3">
    <location>
        <begin position="158"/>
        <end position="252"/>
    </location>
</feature>
<evidence type="ECO:0000259" key="3">
    <source>
        <dbReference type="Pfam" id="PF23589"/>
    </source>
</evidence>
<organism evidence="4 5">
    <name type="scientific">Elizabethkingia argenteiflava</name>
    <dbReference type="NCBI Taxonomy" id="2681556"/>
    <lineage>
        <taxon>Bacteria</taxon>
        <taxon>Pseudomonadati</taxon>
        <taxon>Bacteroidota</taxon>
        <taxon>Flavobacteriia</taxon>
        <taxon>Flavobacteriales</taxon>
        <taxon>Weeksellaceae</taxon>
        <taxon>Elizabethkingia</taxon>
    </lineage>
</organism>
<dbReference type="InterPro" id="IPR056395">
    <property type="entry name" value="WH_AprA"/>
</dbReference>
<accession>A0A845PYF2</accession>
<dbReference type="AlphaFoldDB" id="A0A845PYF2"/>
<dbReference type="Gene3D" id="3.40.50.150">
    <property type="entry name" value="Vaccinia Virus protein VP39"/>
    <property type="match status" value="1"/>
</dbReference>
<sequence length="533" mass="60960">MNKELLRSSIFRHLDGIVTAPVIASLEKKKTIHMILEKKKLKISDLSYHLGANEGYLNVALRTLASQGFINYQVNNLENEILISANKNTPLLHKYAFLYLKIIPFQQKLTNIKEQILKASFVKEFKLLCEDLKDHFKLNISNDPLERSIQEQILKHIEGCILGPIIVHLGMTGMFHKYFMETSFQAAEFHKNFENFELILDFLTYLGWFRKTGAHYKFTETGIYYAKRAASYGVIVSYLPMLNQLDELLFGDAYKTRQVTQGEEEIHVDRAMNVWGSGGAHSNYFKVANDFIIQVFNLPIHVQPKGILDMGCGNGAFIQHVFETVERHTLRGKMLEEYPLFLVGADYNIAALKATRSNLINNDIWAKVIWGDIGNPEQLAKDLKENYEIELSDLLNIRTFLDHNRRWKAPENLPQENYSSSTGAFAFHGERLSNAHVEESLKDHLKLWLPYIQKNGLLIIELHSLAPELVCKNLGKTAATAYEAIHGFSDQYILELNIFRKICQEIGLKIKPDLSKNFPNSTLASVSIHLLTS</sequence>
<dbReference type="SUPFAM" id="SSF53335">
    <property type="entry name" value="S-adenosyl-L-methionine-dependent methyltransferases"/>
    <property type="match status" value="1"/>
</dbReference>